<feature type="coiled-coil region" evidence="1">
    <location>
        <begin position="195"/>
        <end position="223"/>
    </location>
</feature>
<evidence type="ECO:0000313" key="2">
    <source>
        <dbReference type="EMBL" id="MEI4769704.1"/>
    </source>
</evidence>
<dbReference type="Proteomes" id="UP001364890">
    <property type="component" value="Unassembled WGS sequence"/>
</dbReference>
<keyword evidence="3" id="KW-1185">Reference proteome</keyword>
<protein>
    <recommendedName>
        <fullName evidence="4">DUF2642 domain-containing protein</fullName>
    </recommendedName>
</protein>
<reference evidence="2 3" key="1">
    <citation type="submission" date="2024-01" db="EMBL/GenBank/DDBJ databases">
        <title>Seven novel Bacillus-like species.</title>
        <authorList>
            <person name="Liu G."/>
        </authorList>
    </citation>
    <scope>NUCLEOTIDE SEQUENCE [LARGE SCALE GENOMIC DNA]</scope>
    <source>
        <strain evidence="2 3">FJAT-51614</strain>
    </source>
</reference>
<evidence type="ECO:0000256" key="1">
    <source>
        <dbReference type="SAM" id="Coils"/>
    </source>
</evidence>
<comment type="caution">
    <text evidence="2">The sequence shown here is derived from an EMBL/GenBank/DDBJ whole genome shotgun (WGS) entry which is preliminary data.</text>
</comment>
<name>A0ABU8F4M5_9BACI</name>
<organism evidence="2 3">
    <name type="scientific">Psychrobacillus mangrovi</name>
    <dbReference type="NCBI Taxonomy" id="3117745"/>
    <lineage>
        <taxon>Bacteria</taxon>
        <taxon>Bacillati</taxon>
        <taxon>Bacillota</taxon>
        <taxon>Bacilli</taxon>
        <taxon>Bacillales</taxon>
        <taxon>Bacillaceae</taxon>
        <taxon>Psychrobacillus</taxon>
    </lineage>
</organism>
<sequence>MQGENFKKVLSAHKNMKIGLYLSDNQFIEGILLDVKQDHLVVEVNRNILYFSILHIKALSKNAKDFHISEKLVKYLDRNDLTDLLITLRHNWIMINSLSKNALNGVLSSILSDHIILINDKELVYIPKSYISSIYSDISVKDILYLNKKEQLVMQQSYKSKISSRTLKLKGRFVRIMKENTIRKYKMQIIEEKPILIEETQLANAEEQEENENSQQLESLVNEEIIINPSIETEEQQGFNEVVQNLPANGQDEVILEIYSEEHDSDDEPLEMQYTDEDFLLDDHLEDLILIEETGLMNAEEQVENESPQQFESIVNEEIIINPSIETEEQYHFNEEFHTLSVNGQDEELPILDKNMEELDSDDEPLEIQYTEEDLLLEDHQEIKEFNKNLLEETQLVNAEEQVENESSRQLEIIVNEEVIIKQSIKTEEQHHFNEEVHTLPVNGQDEELPLLEKYTEELDSDDKSLEMQMQYTDEDILFDDHQEIEEFNEDLLEETQLANAEEQKENENSQQLEIIVNEEVIMHSNFSIETEEQQHFNEVQNLPINEQDFVTQILEKYTEFHDSDDKPTEFQMQFKDEDFLLDDHQEIKELDADDFIDEQTEADLKEKRVLLTALSNINELSTIAIQKKSSLINEFENLVDLTETISMQPKEYSEENNSVLNKYEPEMNEENPERVISISPIEVKALLEKQYFALMNYAASAVAHNYTNFAINEDSEHWNTNNSTQQNKMVEKQYDSLMRHAAKMYRQIRDYSLEISE</sequence>
<gene>
    <name evidence="2" type="ORF">WAX74_08585</name>
</gene>
<evidence type="ECO:0000313" key="3">
    <source>
        <dbReference type="Proteomes" id="UP001364890"/>
    </source>
</evidence>
<feature type="coiled-coil region" evidence="1">
    <location>
        <begin position="485"/>
        <end position="513"/>
    </location>
</feature>
<accession>A0ABU8F4M5</accession>
<proteinExistence type="predicted"/>
<evidence type="ECO:0008006" key="4">
    <source>
        <dbReference type="Google" id="ProtNLM"/>
    </source>
</evidence>
<keyword evidence="1" id="KW-0175">Coiled coil</keyword>
<dbReference type="EMBL" id="JBAWSY010000004">
    <property type="protein sequence ID" value="MEI4769704.1"/>
    <property type="molecule type" value="Genomic_DNA"/>
</dbReference>